<keyword evidence="13" id="KW-1185">Reference proteome</keyword>
<comment type="pathway">
    <text evidence="2">Secondary metabolite biosynthesis.</text>
</comment>
<dbReference type="HOGENOM" id="CLU_001570_5_11_1"/>
<dbReference type="Gene3D" id="1.10.630.10">
    <property type="entry name" value="Cytochrome P450"/>
    <property type="match status" value="1"/>
</dbReference>
<feature type="binding site" description="axial binding residue" evidence="9">
    <location>
        <position position="484"/>
    </location>
    <ligand>
        <name>heme</name>
        <dbReference type="ChEBI" id="CHEBI:30413"/>
    </ligand>
    <ligandPart>
        <name>Fe</name>
        <dbReference type="ChEBI" id="CHEBI:18248"/>
    </ligandPart>
</feature>
<proteinExistence type="inferred from homology"/>
<dbReference type="OrthoDB" id="1470350at2759"/>
<evidence type="ECO:0000256" key="5">
    <source>
        <dbReference type="ARBA" id="ARBA00022723"/>
    </source>
</evidence>
<keyword evidence="5 9" id="KW-0479">Metal-binding</keyword>
<dbReference type="Proteomes" id="UP000054279">
    <property type="component" value="Unassembled WGS sequence"/>
</dbReference>
<evidence type="ECO:0000256" key="3">
    <source>
        <dbReference type="ARBA" id="ARBA00010617"/>
    </source>
</evidence>
<dbReference type="Pfam" id="PF00067">
    <property type="entry name" value="p450"/>
    <property type="match status" value="1"/>
</dbReference>
<keyword evidence="4 9" id="KW-0349">Heme</keyword>
<dbReference type="PROSITE" id="PS00086">
    <property type="entry name" value="CYTOCHROME_P450"/>
    <property type="match status" value="1"/>
</dbReference>
<dbReference type="InterPro" id="IPR017972">
    <property type="entry name" value="Cyt_P450_CS"/>
</dbReference>
<name>A0A0C9VYK0_SPHS4</name>
<dbReference type="PANTHER" id="PTHR24305">
    <property type="entry name" value="CYTOCHROME P450"/>
    <property type="match status" value="1"/>
</dbReference>
<protein>
    <submittedName>
        <fullName evidence="12">Unplaced genomic scaffold SPHSTscaffold_47, whole genome shotgun sequence</fullName>
    </submittedName>
</protein>
<evidence type="ECO:0000256" key="11">
    <source>
        <dbReference type="SAM" id="SignalP"/>
    </source>
</evidence>
<evidence type="ECO:0000313" key="12">
    <source>
        <dbReference type="EMBL" id="KIJ43541.1"/>
    </source>
</evidence>
<keyword evidence="8 10" id="KW-0503">Monooxygenase</keyword>
<keyword evidence="11" id="KW-0732">Signal</keyword>
<accession>A0A0C9VYK0</accession>
<organism evidence="12 13">
    <name type="scientific">Sphaerobolus stellatus (strain SS14)</name>
    <dbReference type="NCBI Taxonomy" id="990650"/>
    <lineage>
        <taxon>Eukaryota</taxon>
        <taxon>Fungi</taxon>
        <taxon>Dikarya</taxon>
        <taxon>Basidiomycota</taxon>
        <taxon>Agaricomycotina</taxon>
        <taxon>Agaricomycetes</taxon>
        <taxon>Phallomycetidae</taxon>
        <taxon>Geastrales</taxon>
        <taxon>Sphaerobolaceae</taxon>
        <taxon>Sphaerobolus</taxon>
    </lineage>
</organism>
<keyword evidence="7 9" id="KW-0408">Iron</keyword>
<comment type="cofactor">
    <cofactor evidence="1 9">
        <name>heme</name>
        <dbReference type="ChEBI" id="CHEBI:30413"/>
    </cofactor>
</comment>
<dbReference type="InterPro" id="IPR001128">
    <property type="entry name" value="Cyt_P450"/>
</dbReference>
<evidence type="ECO:0000256" key="6">
    <source>
        <dbReference type="ARBA" id="ARBA00023002"/>
    </source>
</evidence>
<dbReference type="GO" id="GO:0005506">
    <property type="term" value="F:iron ion binding"/>
    <property type="evidence" value="ECO:0007669"/>
    <property type="project" value="InterPro"/>
</dbReference>
<evidence type="ECO:0000256" key="10">
    <source>
        <dbReference type="RuleBase" id="RU000461"/>
    </source>
</evidence>
<dbReference type="PANTHER" id="PTHR24305:SF166">
    <property type="entry name" value="CYTOCHROME P450 12A4, MITOCHONDRIAL-RELATED"/>
    <property type="match status" value="1"/>
</dbReference>
<dbReference type="PRINTS" id="PR00385">
    <property type="entry name" value="P450"/>
</dbReference>
<feature type="signal peptide" evidence="11">
    <location>
        <begin position="1"/>
        <end position="22"/>
    </location>
</feature>
<evidence type="ECO:0000256" key="1">
    <source>
        <dbReference type="ARBA" id="ARBA00001971"/>
    </source>
</evidence>
<dbReference type="PRINTS" id="PR00463">
    <property type="entry name" value="EP450I"/>
</dbReference>
<evidence type="ECO:0000256" key="4">
    <source>
        <dbReference type="ARBA" id="ARBA00022617"/>
    </source>
</evidence>
<dbReference type="GO" id="GO:0004497">
    <property type="term" value="F:monooxygenase activity"/>
    <property type="evidence" value="ECO:0007669"/>
    <property type="project" value="UniProtKB-KW"/>
</dbReference>
<evidence type="ECO:0000256" key="7">
    <source>
        <dbReference type="ARBA" id="ARBA00023004"/>
    </source>
</evidence>
<comment type="similarity">
    <text evidence="3 10">Belongs to the cytochrome P450 family.</text>
</comment>
<dbReference type="SUPFAM" id="SSF48264">
    <property type="entry name" value="Cytochrome P450"/>
    <property type="match status" value="1"/>
</dbReference>
<evidence type="ECO:0000256" key="9">
    <source>
        <dbReference type="PIRSR" id="PIRSR602401-1"/>
    </source>
</evidence>
<gene>
    <name evidence="12" type="ORF">M422DRAFT_30822</name>
</gene>
<evidence type="ECO:0000313" key="13">
    <source>
        <dbReference type="Proteomes" id="UP000054279"/>
    </source>
</evidence>
<dbReference type="GO" id="GO:0020037">
    <property type="term" value="F:heme binding"/>
    <property type="evidence" value="ECO:0007669"/>
    <property type="project" value="InterPro"/>
</dbReference>
<sequence length="546" mass="60675">MAAQTATLFIALFILFSYITQRGRKKVSYGVNKLPGPGRAPWLIGHMPVLMRPEQSGDADFLWTRLFGYAVHIKGPFGRDVLFISDPKVIQHVLNTPRYKFPKSPDTRFRIRLVAGKGIAWADGEQHTRQRKVMNPAFSPSAIRDFLPIIQDTSRIAVSKWQDIIAQGLENATVLDVYGWLSRLTLDSLGGALDYDFEALTGNSHNELTKAYKNLLSAAHYKPSNFSIAFREICGYLPEWMIGVLQSIPSKKTKLLMEYTEAAENVSRKLVDRQLESIAAGQPGGRDIMSLLVKANQSQDLNGKVAYSELVAQLTTLLVAGHETLANTIGWTLYELSKRPEIQRQLRSEISAVRLVAAQSGCHELASIDYDSMTLLSAVIKETLRFHPALPLTSRIASEDDVLPLWVPTTTNSGKIINKIPVQKGQRITISFAAYHRLTSLWGDDAEIWNPSRFLNPIEPSSGDKISMGMFSNLLTFSSGERSCIGWRFAMLSIHVILFELLEKFEFSPPPGNVKVFRAAAGVITPMIKDGSSVRVELPLTVTSVA</sequence>
<dbReference type="AlphaFoldDB" id="A0A0C9VYK0"/>
<dbReference type="GO" id="GO:0016705">
    <property type="term" value="F:oxidoreductase activity, acting on paired donors, with incorporation or reduction of molecular oxygen"/>
    <property type="evidence" value="ECO:0007669"/>
    <property type="project" value="InterPro"/>
</dbReference>
<evidence type="ECO:0000256" key="2">
    <source>
        <dbReference type="ARBA" id="ARBA00005179"/>
    </source>
</evidence>
<keyword evidence="6 10" id="KW-0560">Oxidoreductase</keyword>
<feature type="chain" id="PRO_5002204951" evidence="11">
    <location>
        <begin position="23"/>
        <end position="546"/>
    </location>
</feature>
<evidence type="ECO:0000256" key="8">
    <source>
        <dbReference type="ARBA" id="ARBA00023033"/>
    </source>
</evidence>
<dbReference type="InterPro" id="IPR002401">
    <property type="entry name" value="Cyt_P450_E_grp-I"/>
</dbReference>
<dbReference type="InterPro" id="IPR036396">
    <property type="entry name" value="Cyt_P450_sf"/>
</dbReference>
<reference evidence="12 13" key="1">
    <citation type="submission" date="2014-06" db="EMBL/GenBank/DDBJ databases">
        <title>Evolutionary Origins and Diversification of the Mycorrhizal Mutualists.</title>
        <authorList>
            <consortium name="DOE Joint Genome Institute"/>
            <consortium name="Mycorrhizal Genomics Consortium"/>
            <person name="Kohler A."/>
            <person name="Kuo A."/>
            <person name="Nagy L.G."/>
            <person name="Floudas D."/>
            <person name="Copeland A."/>
            <person name="Barry K.W."/>
            <person name="Cichocki N."/>
            <person name="Veneault-Fourrey C."/>
            <person name="LaButti K."/>
            <person name="Lindquist E.A."/>
            <person name="Lipzen A."/>
            <person name="Lundell T."/>
            <person name="Morin E."/>
            <person name="Murat C."/>
            <person name="Riley R."/>
            <person name="Ohm R."/>
            <person name="Sun H."/>
            <person name="Tunlid A."/>
            <person name="Henrissat B."/>
            <person name="Grigoriev I.V."/>
            <person name="Hibbett D.S."/>
            <person name="Martin F."/>
        </authorList>
    </citation>
    <scope>NUCLEOTIDE SEQUENCE [LARGE SCALE GENOMIC DNA]</scope>
    <source>
        <strain evidence="12 13">SS14</strain>
    </source>
</reference>
<dbReference type="EMBL" id="KN837122">
    <property type="protein sequence ID" value="KIJ43541.1"/>
    <property type="molecule type" value="Genomic_DNA"/>
</dbReference>
<dbReference type="InterPro" id="IPR050121">
    <property type="entry name" value="Cytochrome_P450_monoxygenase"/>
</dbReference>